<dbReference type="InterPro" id="IPR048300">
    <property type="entry name" value="TACO1_YebC-like_2nd/3rd_dom"/>
</dbReference>
<dbReference type="GO" id="GO:0003677">
    <property type="term" value="F:DNA binding"/>
    <property type="evidence" value="ECO:0007669"/>
    <property type="project" value="UniProtKB-UniRule"/>
</dbReference>
<dbReference type="GO" id="GO:0005829">
    <property type="term" value="C:cytosol"/>
    <property type="evidence" value="ECO:0007669"/>
    <property type="project" value="TreeGrafter"/>
</dbReference>
<comment type="caution">
    <text evidence="9">The sequence shown here is derived from an EMBL/GenBank/DDBJ whole genome shotgun (WGS) entry which is preliminary data.</text>
</comment>
<dbReference type="PANTHER" id="PTHR12532">
    <property type="entry name" value="TRANSLATIONAL ACTIVATOR OF CYTOCHROME C OXIDASE 1"/>
    <property type="match status" value="1"/>
</dbReference>
<reference evidence="10" key="1">
    <citation type="submission" date="2017-04" db="EMBL/GenBank/DDBJ databases">
        <authorList>
            <person name="Bumgarner R.E."/>
            <person name="Fredricks D.N."/>
            <person name="Srinivasan S."/>
        </authorList>
    </citation>
    <scope>NUCLEOTIDE SEQUENCE [LARGE SCALE GENOMIC DNA]</scope>
    <source>
        <strain evidence="10">KA00405</strain>
    </source>
</reference>
<keyword evidence="4 6" id="KW-0238">DNA-binding</keyword>
<dbReference type="RefSeq" id="WP_012993000.1">
    <property type="nucleotide sequence ID" value="NZ_NBZD01000004.1"/>
</dbReference>
<feature type="domain" description="TACO1/YebC-like N-terminal" evidence="8">
    <location>
        <begin position="5"/>
        <end position="75"/>
    </location>
</feature>
<dbReference type="EMBL" id="NBZD01000004">
    <property type="protein sequence ID" value="PNH18084.1"/>
    <property type="molecule type" value="Genomic_DNA"/>
</dbReference>
<dbReference type="AlphaFoldDB" id="A0A2J8AZY7"/>
<sequence length="241" mass="26261">MSGHSKWNNIKRKKGAADAQKGALFTKIGREIQVAVKSGGPDPNSNSKLKDIIAKAKMNNMPNDNIQRSINKAAGIGSDTNYEEISYEGYGPAGVAVIVEALTDNRNRTAADVRHLFDKFGGNMGTTGCVSFMFNKKGEIIISREEYPDEEAVLEKALEAGAADFVPEDDVYVVYTAPEDYDAVMADLQAAGIEFEDANLGPVADTKVTVDDPEVAEQLEKLIEGLEEHDDVMAVYHNWDN</sequence>
<feature type="domain" description="TACO1/YebC-like second and third" evidence="7">
    <location>
        <begin position="82"/>
        <end position="239"/>
    </location>
</feature>
<dbReference type="InterPro" id="IPR049083">
    <property type="entry name" value="TACO1_YebC_N"/>
</dbReference>
<dbReference type="GO" id="GO:0006355">
    <property type="term" value="P:regulation of DNA-templated transcription"/>
    <property type="evidence" value="ECO:0007669"/>
    <property type="project" value="UniProtKB-UniRule"/>
</dbReference>
<comment type="subcellular location">
    <subcellularLocation>
        <location evidence="6">Cytoplasm</location>
    </subcellularLocation>
</comment>
<dbReference type="NCBIfam" id="NF001030">
    <property type="entry name" value="PRK00110.1"/>
    <property type="match status" value="1"/>
</dbReference>
<dbReference type="HAMAP" id="MF_00693">
    <property type="entry name" value="Transcrip_reg_TACO1"/>
    <property type="match status" value="1"/>
</dbReference>
<dbReference type="InterPro" id="IPR026564">
    <property type="entry name" value="Transcrip_reg_TACO1-like_dom3"/>
</dbReference>
<accession>A0A2J8AZY7</accession>
<evidence type="ECO:0000256" key="4">
    <source>
        <dbReference type="ARBA" id="ARBA00023125"/>
    </source>
</evidence>
<dbReference type="InterPro" id="IPR029072">
    <property type="entry name" value="YebC-like"/>
</dbReference>
<keyword evidence="5 6" id="KW-0804">Transcription</keyword>
<evidence type="ECO:0000256" key="3">
    <source>
        <dbReference type="ARBA" id="ARBA00023015"/>
    </source>
</evidence>
<dbReference type="InterPro" id="IPR017856">
    <property type="entry name" value="Integrase-like_N"/>
</dbReference>
<proteinExistence type="inferred from homology"/>
<evidence type="ECO:0000256" key="6">
    <source>
        <dbReference type="HAMAP-Rule" id="MF_00693"/>
    </source>
</evidence>
<evidence type="ECO:0000313" key="10">
    <source>
        <dbReference type="Proteomes" id="UP000236394"/>
    </source>
</evidence>
<evidence type="ECO:0000256" key="1">
    <source>
        <dbReference type="ARBA" id="ARBA00008724"/>
    </source>
</evidence>
<dbReference type="FunFam" id="1.10.10.200:FF:000002">
    <property type="entry name" value="Probable transcriptional regulatory protein CLM62_37755"/>
    <property type="match status" value="1"/>
</dbReference>
<evidence type="ECO:0000259" key="7">
    <source>
        <dbReference type="Pfam" id="PF01709"/>
    </source>
</evidence>
<evidence type="ECO:0000259" key="8">
    <source>
        <dbReference type="Pfam" id="PF20772"/>
    </source>
</evidence>
<gene>
    <name evidence="9" type="ORF">B7R76_07060</name>
</gene>
<keyword evidence="2 6" id="KW-0963">Cytoplasm</keyword>
<evidence type="ECO:0000256" key="5">
    <source>
        <dbReference type="ARBA" id="ARBA00023163"/>
    </source>
</evidence>
<dbReference type="Gene3D" id="3.30.70.980">
    <property type="match status" value="2"/>
</dbReference>
<dbReference type="InterPro" id="IPR002876">
    <property type="entry name" value="Transcrip_reg_TACO1-like"/>
</dbReference>
<dbReference type="Pfam" id="PF01709">
    <property type="entry name" value="Transcrip_reg"/>
    <property type="match status" value="1"/>
</dbReference>
<dbReference type="OMA" id="NFDIPDE"/>
<comment type="similarity">
    <text evidence="1 6">Belongs to the TACO1 family.</text>
</comment>
<keyword evidence="3 6" id="KW-0805">Transcription regulation</keyword>
<evidence type="ECO:0000256" key="2">
    <source>
        <dbReference type="ARBA" id="ARBA00022490"/>
    </source>
</evidence>
<dbReference type="PANTHER" id="PTHR12532:SF6">
    <property type="entry name" value="TRANSCRIPTIONAL REGULATORY PROTEIN YEBC-RELATED"/>
    <property type="match status" value="1"/>
</dbReference>
<dbReference type="NCBIfam" id="TIGR01033">
    <property type="entry name" value="YebC/PmpR family DNA-binding transcriptional regulator"/>
    <property type="match status" value="1"/>
</dbReference>
<dbReference type="Proteomes" id="UP000236394">
    <property type="component" value="Unassembled WGS sequence"/>
</dbReference>
<organism evidence="9 10">
    <name type="scientific">Mageeibacillus indolicus</name>
    <dbReference type="NCBI Taxonomy" id="884684"/>
    <lineage>
        <taxon>Bacteria</taxon>
        <taxon>Bacillati</taxon>
        <taxon>Bacillota</taxon>
        <taxon>Clostridia</taxon>
        <taxon>Eubacteriales</taxon>
        <taxon>Oscillospiraceae</taxon>
        <taxon>Mageeibacillus</taxon>
    </lineage>
</organism>
<name>A0A2J8AZY7_9FIRM</name>
<dbReference type="Gene3D" id="1.10.10.200">
    <property type="match status" value="1"/>
</dbReference>
<dbReference type="SUPFAM" id="SSF75625">
    <property type="entry name" value="YebC-like"/>
    <property type="match status" value="1"/>
</dbReference>
<dbReference type="Pfam" id="PF20772">
    <property type="entry name" value="TACO1_YebC_N"/>
    <property type="match status" value="1"/>
</dbReference>
<dbReference type="NCBIfam" id="NF009044">
    <property type="entry name" value="PRK12378.1"/>
    <property type="match status" value="1"/>
</dbReference>
<evidence type="ECO:0000313" key="9">
    <source>
        <dbReference type="EMBL" id="PNH18084.1"/>
    </source>
</evidence>
<protein>
    <recommendedName>
        <fullName evidence="6">Probable transcriptional regulatory protein B7R76_07060</fullName>
    </recommendedName>
</protein>